<keyword evidence="2" id="KW-1185">Reference proteome</keyword>
<dbReference type="EMBL" id="CM045769">
    <property type="protein sequence ID" value="KAI7995610.1"/>
    <property type="molecule type" value="Genomic_DNA"/>
</dbReference>
<organism evidence="1 2">
    <name type="scientific">Camellia lanceoleosa</name>
    <dbReference type="NCBI Taxonomy" id="1840588"/>
    <lineage>
        <taxon>Eukaryota</taxon>
        <taxon>Viridiplantae</taxon>
        <taxon>Streptophyta</taxon>
        <taxon>Embryophyta</taxon>
        <taxon>Tracheophyta</taxon>
        <taxon>Spermatophyta</taxon>
        <taxon>Magnoliopsida</taxon>
        <taxon>eudicotyledons</taxon>
        <taxon>Gunneridae</taxon>
        <taxon>Pentapetalae</taxon>
        <taxon>asterids</taxon>
        <taxon>Ericales</taxon>
        <taxon>Theaceae</taxon>
        <taxon>Camellia</taxon>
    </lineage>
</organism>
<proteinExistence type="predicted"/>
<dbReference type="Proteomes" id="UP001060215">
    <property type="component" value="Chromosome 12"/>
</dbReference>
<evidence type="ECO:0000313" key="1">
    <source>
        <dbReference type="EMBL" id="KAI7995610.1"/>
    </source>
</evidence>
<evidence type="ECO:0000313" key="2">
    <source>
        <dbReference type="Proteomes" id="UP001060215"/>
    </source>
</evidence>
<gene>
    <name evidence="1" type="ORF">LOK49_LG11G00049</name>
</gene>
<protein>
    <submittedName>
        <fullName evidence="1">Uncharacterized protein</fullName>
    </submittedName>
</protein>
<sequence>MSILAGQQRDVVSWSKYPSPLSCIQHDSSPLSYPSS</sequence>
<comment type="caution">
    <text evidence="1">The sequence shown here is derived from an EMBL/GenBank/DDBJ whole genome shotgun (WGS) entry which is preliminary data.</text>
</comment>
<accession>A0ACC0G3Q5</accession>
<name>A0ACC0G3Q5_9ERIC</name>
<reference evidence="1 2" key="1">
    <citation type="journal article" date="2022" name="Plant J.">
        <title>Chromosome-level genome of Camellia lanceoleosa provides a valuable resource for understanding genome evolution and self-incompatibility.</title>
        <authorList>
            <person name="Gong W."/>
            <person name="Xiao S."/>
            <person name="Wang L."/>
            <person name="Liao Z."/>
            <person name="Chang Y."/>
            <person name="Mo W."/>
            <person name="Hu G."/>
            <person name="Li W."/>
            <person name="Zhao G."/>
            <person name="Zhu H."/>
            <person name="Hu X."/>
            <person name="Ji K."/>
            <person name="Xiang X."/>
            <person name="Song Q."/>
            <person name="Yuan D."/>
            <person name="Jin S."/>
            <person name="Zhang L."/>
        </authorList>
    </citation>
    <scope>NUCLEOTIDE SEQUENCE [LARGE SCALE GENOMIC DNA]</scope>
    <source>
        <strain evidence="1">SQ_2022a</strain>
    </source>
</reference>